<dbReference type="Proteomes" id="UP000318571">
    <property type="component" value="Chromosome 2"/>
</dbReference>
<dbReference type="AlphaFoldDB" id="A0A553PBS0"/>
<evidence type="ECO:0000313" key="5">
    <source>
        <dbReference type="Proteomes" id="UP000318571"/>
    </source>
</evidence>
<keyword evidence="5" id="KW-1185">Reference proteome</keyword>
<reference evidence="4 5" key="1">
    <citation type="journal article" date="2018" name="Nat. Ecol. Evol.">
        <title>Genomic signatures of mitonuclear coevolution across populations of Tigriopus californicus.</title>
        <authorList>
            <person name="Barreto F.S."/>
            <person name="Watson E.T."/>
            <person name="Lima T.G."/>
            <person name="Willett C.S."/>
            <person name="Edmands S."/>
            <person name="Li W."/>
            <person name="Burton R.S."/>
        </authorList>
    </citation>
    <scope>NUCLEOTIDE SEQUENCE [LARGE SCALE GENOMIC DNA]</scope>
    <source>
        <strain evidence="4 5">San Diego</strain>
    </source>
</reference>
<evidence type="ECO:0000313" key="4">
    <source>
        <dbReference type="EMBL" id="TRY75120.1"/>
    </source>
</evidence>
<dbReference type="GO" id="GO:0005886">
    <property type="term" value="C:plasma membrane"/>
    <property type="evidence" value="ECO:0007669"/>
    <property type="project" value="TreeGrafter"/>
</dbReference>
<organism evidence="4 5">
    <name type="scientific">Tigriopus californicus</name>
    <name type="common">Marine copepod</name>
    <dbReference type="NCBI Taxonomy" id="6832"/>
    <lineage>
        <taxon>Eukaryota</taxon>
        <taxon>Metazoa</taxon>
        <taxon>Ecdysozoa</taxon>
        <taxon>Arthropoda</taxon>
        <taxon>Crustacea</taxon>
        <taxon>Multicrustacea</taxon>
        <taxon>Hexanauplia</taxon>
        <taxon>Copepoda</taxon>
        <taxon>Harpacticoida</taxon>
        <taxon>Harpacticidae</taxon>
        <taxon>Tigriopus</taxon>
    </lineage>
</organism>
<dbReference type="Pfam" id="PF10148">
    <property type="entry name" value="SCHIP-1_C"/>
    <property type="match status" value="1"/>
</dbReference>
<dbReference type="InterPro" id="IPR039045">
    <property type="entry name" value="SCHIP_1"/>
</dbReference>
<gene>
    <name evidence="4" type="ORF">TCAL_16859</name>
</gene>
<dbReference type="PANTHER" id="PTHR13103">
    <property type="entry name" value="SCHWANNOMIN INTERACTING PROTEIN 1"/>
    <property type="match status" value="1"/>
</dbReference>
<accession>A0A553PBS0</accession>
<evidence type="ECO:0000256" key="2">
    <source>
        <dbReference type="SAM" id="MobiDB-lite"/>
    </source>
</evidence>
<dbReference type="InterPro" id="IPR015649">
    <property type="entry name" value="SCHIP_1_C"/>
</dbReference>
<feature type="compositionally biased region" description="Basic and acidic residues" evidence="2">
    <location>
        <begin position="10"/>
        <end position="20"/>
    </location>
</feature>
<keyword evidence="1" id="KW-0175">Coiled coil</keyword>
<dbReference type="PANTHER" id="PTHR13103:SF2">
    <property type="entry name" value="IQCJ-SCHIP1 READTHROUGH TRANSCRIPT PROTEIN-RELATED"/>
    <property type="match status" value="1"/>
</dbReference>
<dbReference type="GO" id="GO:0030054">
    <property type="term" value="C:cell junction"/>
    <property type="evidence" value="ECO:0007669"/>
    <property type="project" value="TreeGrafter"/>
</dbReference>
<proteinExistence type="predicted"/>
<name>A0A553PBS0_TIGCA</name>
<dbReference type="EMBL" id="VCGU01000005">
    <property type="protein sequence ID" value="TRY75120.1"/>
    <property type="molecule type" value="Genomic_DNA"/>
</dbReference>
<feature type="domain" description="Schwannomin interacting protein 1 C-terminal" evidence="3">
    <location>
        <begin position="232"/>
        <end position="294"/>
    </location>
</feature>
<protein>
    <recommendedName>
        <fullName evidence="3">Schwannomin interacting protein 1 C-terminal domain-containing protein</fullName>
    </recommendedName>
</protein>
<evidence type="ECO:0000259" key="3">
    <source>
        <dbReference type="Pfam" id="PF10148"/>
    </source>
</evidence>
<sequence>MAALLSSCEDLSHATPEKSPHLRRNSNTQREIVRKLLASSLKGCNESESDDDDEEEEEEEDTGSNLSICFLNEALCEEEEEDNNGDDNALSGRVLHGQEPIERDSRRVVLGRITSDYIAQNNISRKKNHVIIPLSKTPSTDIHQCHGFKADELLESSSSQVLQRSGLDVELGTPSPLPGVEENAFALYLYKIRVDTKHKLDLARDNAQEELGWDGRERQLLDENVSQLCGIQNRRRLDRQTLTSMSTGHLQVILNYFLSRVEELNEKLVQYLIVRDELIMEQDSILTDIEDITKGISI</sequence>
<feature type="region of interest" description="Disordered" evidence="2">
    <location>
        <begin position="1"/>
        <end position="64"/>
    </location>
</feature>
<comment type="caution">
    <text evidence="4">The sequence shown here is derived from an EMBL/GenBank/DDBJ whole genome shotgun (WGS) entry which is preliminary data.</text>
</comment>
<evidence type="ECO:0000256" key="1">
    <source>
        <dbReference type="ARBA" id="ARBA00023054"/>
    </source>
</evidence>
<dbReference type="GO" id="GO:0035332">
    <property type="term" value="P:positive regulation of hippo signaling"/>
    <property type="evidence" value="ECO:0007669"/>
    <property type="project" value="TreeGrafter"/>
</dbReference>
<feature type="compositionally biased region" description="Acidic residues" evidence="2">
    <location>
        <begin position="47"/>
        <end position="62"/>
    </location>
</feature>